<keyword evidence="3" id="KW-1185">Reference proteome</keyword>
<feature type="transmembrane region" description="Helical" evidence="1">
    <location>
        <begin position="246"/>
        <end position="270"/>
    </location>
</feature>
<proteinExistence type="predicted"/>
<evidence type="ECO:0000256" key="1">
    <source>
        <dbReference type="SAM" id="Phobius"/>
    </source>
</evidence>
<protein>
    <submittedName>
        <fullName evidence="2">DUF2232 domain-containing protein</fullName>
    </submittedName>
</protein>
<keyword evidence="1" id="KW-0472">Membrane</keyword>
<reference evidence="2 3" key="1">
    <citation type="submission" date="2019-09" db="EMBL/GenBank/DDBJ databases">
        <title>In-depth cultivation of the pig gut microbiome towards novel bacterial diversity and tailored functional studies.</title>
        <authorList>
            <person name="Wylensek D."/>
            <person name="Hitch T.C.A."/>
            <person name="Clavel T."/>
        </authorList>
    </citation>
    <scope>NUCLEOTIDE SEQUENCE [LARGE SCALE GENOMIC DNA]</scope>
    <source>
        <strain evidence="2 3">WCA3-693-APC-4?</strain>
    </source>
</reference>
<feature type="transmembrane region" description="Helical" evidence="1">
    <location>
        <begin position="15"/>
        <end position="40"/>
    </location>
</feature>
<keyword evidence="1" id="KW-0812">Transmembrane</keyword>
<accession>A0A6N7XYU3</accession>
<feature type="transmembrane region" description="Helical" evidence="1">
    <location>
        <begin position="220"/>
        <end position="240"/>
    </location>
</feature>
<dbReference type="RefSeq" id="WP_154440063.1">
    <property type="nucleotide sequence ID" value="NZ_JAHLPJ010000001.1"/>
</dbReference>
<dbReference type="Pfam" id="PF09991">
    <property type="entry name" value="DUF2232"/>
    <property type="match status" value="1"/>
</dbReference>
<feature type="transmembrane region" description="Helical" evidence="1">
    <location>
        <begin position="76"/>
        <end position="94"/>
    </location>
</feature>
<dbReference type="Proteomes" id="UP000469523">
    <property type="component" value="Unassembled WGS sequence"/>
</dbReference>
<dbReference type="EMBL" id="VUNQ01000017">
    <property type="protein sequence ID" value="MSU01655.1"/>
    <property type="molecule type" value="Genomic_DNA"/>
</dbReference>
<gene>
    <name evidence="2" type="ORF">FYJ83_09275</name>
</gene>
<dbReference type="InterPro" id="IPR018710">
    <property type="entry name" value="DUF2232"/>
</dbReference>
<dbReference type="AlphaFoldDB" id="A0A6N7XYU3"/>
<feature type="transmembrane region" description="Helical" evidence="1">
    <location>
        <begin position="52"/>
        <end position="70"/>
    </location>
</feature>
<sequence>MDNNDKIKKSITESIIVISIMALYIVYGIHFLPLLMLFIPLPFVVLGVRNNIYINGISMIISFIIAGLLLGVASNALLILIFVPLSLIINYCIIKRKTTMEIISASTLIFFLSIVMLMFLGVKISDLDLTKQLENDFTRILTVQIDMFRDMGMTNHEILQTKDLLETAYRSIIVLIPSMLGIISLIISSINVFLSSIILRKMGYGIVGAIGFSKFKLPKNIIPGILVMFMAAFIIKQLGIEYHDALLYNLTFLVSFAFLLQGLAVVDFLLKKSKVRLVFRILIIGIMILFIPMSSIILFLGILDTVFDTRKLRRLKS</sequence>
<dbReference type="PANTHER" id="PTHR41324:SF1">
    <property type="entry name" value="DUF2232 DOMAIN-CONTAINING PROTEIN"/>
    <property type="match status" value="1"/>
</dbReference>
<dbReference type="PANTHER" id="PTHR41324">
    <property type="entry name" value="MEMBRANE PROTEIN-RELATED"/>
    <property type="match status" value="1"/>
</dbReference>
<feature type="transmembrane region" description="Helical" evidence="1">
    <location>
        <begin position="101"/>
        <end position="122"/>
    </location>
</feature>
<keyword evidence="1" id="KW-1133">Transmembrane helix</keyword>
<name>A0A6N7XYU3_9FIRM</name>
<evidence type="ECO:0000313" key="3">
    <source>
        <dbReference type="Proteomes" id="UP000469523"/>
    </source>
</evidence>
<feature type="transmembrane region" description="Helical" evidence="1">
    <location>
        <begin position="172"/>
        <end position="199"/>
    </location>
</feature>
<evidence type="ECO:0000313" key="2">
    <source>
        <dbReference type="EMBL" id="MSU01655.1"/>
    </source>
</evidence>
<feature type="transmembrane region" description="Helical" evidence="1">
    <location>
        <begin position="277"/>
        <end position="303"/>
    </location>
</feature>
<organism evidence="2 3">
    <name type="scientific">Tissierella pigra</name>
    <dbReference type="NCBI Taxonomy" id="2607614"/>
    <lineage>
        <taxon>Bacteria</taxon>
        <taxon>Bacillati</taxon>
        <taxon>Bacillota</taxon>
        <taxon>Tissierellia</taxon>
        <taxon>Tissierellales</taxon>
        <taxon>Tissierellaceae</taxon>
        <taxon>Tissierella</taxon>
    </lineage>
</organism>
<comment type="caution">
    <text evidence="2">The sequence shown here is derived from an EMBL/GenBank/DDBJ whole genome shotgun (WGS) entry which is preliminary data.</text>
</comment>